<dbReference type="RefSeq" id="WP_169968462.1">
    <property type="nucleotide sequence ID" value="NZ_JABDSR010000003.1"/>
</dbReference>
<evidence type="ECO:0000313" key="2">
    <source>
        <dbReference type="Proteomes" id="UP000568273"/>
    </source>
</evidence>
<protein>
    <submittedName>
        <fullName evidence="1">Uncharacterized protein</fullName>
    </submittedName>
</protein>
<dbReference type="AlphaFoldDB" id="A0A848RKR2"/>
<name>A0A848RKR2_9FIRM</name>
<organism evidence="1 2">
    <name type="scientific">Peptoniphilus faecalis</name>
    <dbReference type="NCBI Taxonomy" id="2731255"/>
    <lineage>
        <taxon>Bacteria</taxon>
        <taxon>Bacillati</taxon>
        <taxon>Bacillota</taxon>
        <taxon>Tissierellia</taxon>
        <taxon>Tissierellales</taxon>
        <taxon>Peptoniphilaceae</taxon>
        <taxon>Peptoniphilus</taxon>
    </lineage>
</organism>
<reference evidence="1" key="1">
    <citation type="submission" date="2020-04" db="EMBL/GenBank/DDBJ databases">
        <title>Peptoniphilus sp. nov. isolated from swine feces.</title>
        <authorList>
            <person name="Ryu S.W."/>
        </authorList>
    </citation>
    <scope>NUCLEOTIDE SEQUENCE [LARGE SCALE GENOMIC DNA]</scope>
    <source>
        <strain evidence="1">AGMB00490</strain>
    </source>
</reference>
<sequence length="166" mass="20230">MSKLFKYEKSYFNKEQFFIRPLTITFYKNDEKILRIRDVTHFLSLENTLYLFGVGFKAESGKYIVTKDEFDYSICELNYDYNYQFCKNLVRDLKVGRTGKHLGKRIAKTFDNYSIDFLPYRFRDWVAFILKHYNYERYYLEEILDLDETSSSYLTITMKLKERNTI</sequence>
<dbReference type="EMBL" id="JABDSR010000003">
    <property type="protein sequence ID" value="NMW84724.1"/>
    <property type="molecule type" value="Genomic_DNA"/>
</dbReference>
<dbReference type="Proteomes" id="UP000568273">
    <property type="component" value="Unassembled WGS sequence"/>
</dbReference>
<gene>
    <name evidence="1" type="ORF">HKO22_03060</name>
</gene>
<keyword evidence="2" id="KW-1185">Reference proteome</keyword>
<accession>A0A848RKR2</accession>
<evidence type="ECO:0000313" key="1">
    <source>
        <dbReference type="EMBL" id="NMW84724.1"/>
    </source>
</evidence>
<comment type="caution">
    <text evidence="1">The sequence shown here is derived from an EMBL/GenBank/DDBJ whole genome shotgun (WGS) entry which is preliminary data.</text>
</comment>
<proteinExistence type="predicted"/>